<accession>Q22MF9</accession>
<feature type="compositionally biased region" description="Low complexity" evidence="1">
    <location>
        <begin position="96"/>
        <end position="109"/>
    </location>
</feature>
<dbReference type="HOGENOM" id="CLU_916699_0_0_1"/>
<dbReference type="EMBL" id="GG662720">
    <property type="protein sequence ID" value="EAR86338.2"/>
    <property type="molecule type" value="Genomic_DNA"/>
</dbReference>
<dbReference type="GeneID" id="7847258"/>
<evidence type="ECO:0000313" key="3">
    <source>
        <dbReference type="Proteomes" id="UP000009168"/>
    </source>
</evidence>
<dbReference type="RefSeq" id="XP_977061.2">
    <property type="nucleotide sequence ID" value="XM_971968.2"/>
</dbReference>
<name>Q22MF9_TETTS</name>
<dbReference type="Proteomes" id="UP000009168">
    <property type="component" value="Unassembled WGS sequence"/>
</dbReference>
<dbReference type="eggNOG" id="ENOG502R0XA">
    <property type="taxonomic scope" value="Eukaryota"/>
</dbReference>
<dbReference type="InParanoid" id="Q22MF9"/>
<evidence type="ECO:0000313" key="2">
    <source>
        <dbReference type="EMBL" id="EAR86338.2"/>
    </source>
</evidence>
<dbReference type="KEGG" id="tet:TTHERM_00035610"/>
<feature type="region of interest" description="Disordered" evidence="1">
    <location>
        <begin position="1"/>
        <end position="26"/>
    </location>
</feature>
<evidence type="ECO:0000256" key="1">
    <source>
        <dbReference type="SAM" id="MobiDB-lite"/>
    </source>
</evidence>
<dbReference type="AlphaFoldDB" id="Q22MF9"/>
<proteinExistence type="predicted"/>
<keyword evidence="3" id="KW-1185">Reference proteome</keyword>
<reference evidence="3" key="1">
    <citation type="journal article" date="2006" name="PLoS Biol.">
        <title>Macronuclear genome sequence of the ciliate Tetrahymena thermophila, a model eukaryote.</title>
        <authorList>
            <person name="Eisen J.A."/>
            <person name="Coyne R.S."/>
            <person name="Wu M."/>
            <person name="Wu D."/>
            <person name="Thiagarajan M."/>
            <person name="Wortman J.R."/>
            <person name="Badger J.H."/>
            <person name="Ren Q."/>
            <person name="Amedeo P."/>
            <person name="Jones K.M."/>
            <person name="Tallon L.J."/>
            <person name="Delcher A.L."/>
            <person name="Salzberg S.L."/>
            <person name="Silva J.C."/>
            <person name="Haas B.J."/>
            <person name="Majoros W.H."/>
            <person name="Farzad M."/>
            <person name="Carlton J.M."/>
            <person name="Smith R.K. Jr."/>
            <person name="Garg J."/>
            <person name="Pearlman R.E."/>
            <person name="Karrer K.M."/>
            <person name="Sun L."/>
            <person name="Manning G."/>
            <person name="Elde N.C."/>
            <person name="Turkewitz A.P."/>
            <person name="Asai D.J."/>
            <person name="Wilkes D.E."/>
            <person name="Wang Y."/>
            <person name="Cai H."/>
            <person name="Collins K."/>
            <person name="Stewart B.A."/>
            <person name="Lee S.R."/>
            <person name="Wilamowska K."/>
            <person name="Weinberg Z."/>
            <person name="Ruzzo W.L."/>
            <person name="Wloga D."/>
            <person name="Gaertig J."/>
            <person name="Frankel J."/>
            <person name="Tsao C.-C."/>
            <person name="Gorovsky M.A."/>
            <person name="Keeling P.J."/>
            <person name="Waller R.F."/>
            <person name="Patron N.J."/>
            <person name="Cherry J.M."/>
            <person name="Stover N.A."/>
            <person name="Krieger C.J."/>
            <person name="del Toro C."/>
            <person name="Ryder H.F."/>
            <person name="Williamson S.C."/>
            <person name="Barbeau R.A."/>
            <person name="Hamilton E.P."/>
            <person name="Orias E."/>
        </authorList>
    </citation>
    <scope>NUCLEOTIDE SEQUENCE [LARGE SCALE GENOMIC DNA]</scope>
    <source>
        <strain evidence="3">SB210</strain>
    </source>
</reference>
<protein>
    <submittedName>
        <fullName evidence="2">Uncharacterized protein</fullName>
    </submittedName>
</protein>
<feature type="region of interest" description="Disordered" evidence="1">
    <location>
        <begin position="92"/>
        <end position="118"/>
    </location>
</feature>
<organism evidence="2 3">
    <name type="scientific">Tetrahymena thermophila (strain SB210)</name>
    <dbReference type="NCBI Taxonomy" id="312017"/>
    <lineage>
        <taxon>Eukaryota</taxon>
        <taxon>Sar</taxon>
        <taxon>Alveolata</taxon>
        <taxon>Ciliophora</taxon>
        <taxon>Intramacronucleata</taxon>
        <taxon>Oligohymenophorea</taxon>
        <taxon>Hymenostomatida</taxon>
        <taxon>Tetrahymenina</taxon>
        <taxon>Tetrahymenidae</taxon>
        <taxon>Tetrahymena</taxon>
    </lineage>
</organism>
<gene>
    <name evidence="2" type="ORF">TTHERM_00035610</name>
</gene>
<dbReference type="OrthoDB" id="299672at2759"/>
<sequence>MSKMSFSNRFNSNQEGEEEDIEYNQMETNNYYDNQYEQQNSNQFNQVGSFKQTYALDNYNNEESDHGFESTDQFRHNNFDLFVVKKNENIKKSPLQPYQNQENYNYNKQTRSKSPSISQLPDFLKNQAERSSSYIKLGSSQQQSKQQIQNERCQKLYELGEKKRQELMQKKRDSDILKENQSQCTFRPQSFTKKSIYSAQTQSSLNIFERTNLWNEQKKLKIDSIKEADKDKDLEECTFQPQIKNSKQSHLVNMSIYPNQNGIGLKGVDKFLKRQILARRAKEELEAQKENPFCHVENKNVNKNIDQIPIQTLTKRAKIQEQVCQSQDYQNFNQAIKNLRYQLHNIEI</sequence>
<feature type="compositionally biased region" description="Polar residues" evidence="1">
    <location>
        <begin position="1"/>
        <end position="14"/>
    </location>
</feature>